<dbReference type="InterPro" id="IPR000847">
    <property type="entry name" value="LysR_HTH_N"/>
</dbReference>
<dbReference type="InterPro" id="IPR036388">
    <property type="entry name" value="WH-like_DNA-bd_sf"/>
</dbReference>
<dbReference type="SUPFAM" id="SSF46785">
    <property type="entry name" value="Winged helix' DNA-binding domain"/>
    <property type="match status" value="1"/>
</dbReference>
<comment type="caution">
    <text evidence="2">The sequence shown here is derived from an EMBL/GenBank/DDBJ whole genome shotgun (WGS) entry which is preliminary data.</text>
</comment>
<dbReference type="Gene3D" id="1.10.10.10">
    <property type="entry name" value="Winged helix-like DNA-binding domain superfamily/Winged helix DNA-binding domain"/>
    <property type="match status" value="1"/>
</dbReference>
<protein>
    <submittedName>
        <fullName evidence="2">LysR family transcriptional regulator</fullName>
    </submittedName>
</protein>
<evidence type="ECO:0000313" key="2">
    <source>
        <dbReference type="EMBL" id="MCT8973541.1"/>
    </source>
</evidence>
<proteinExistence type="predicted"/>
<keyword evidence="3" id="KW-1185">Reference proteome</keyword>
<sequence>MHPPQSLGIAQSCVNDRVKALEADLGSLPLARRAGGVRPTEAGRHFVERAAASVDQRDHAVNIAVGQQQGNVVACVSVAVLPWPAQSNWPEA</sequence>
<gene>
    <name evidence="2" type="ORF">MUB46_16890</name>
</gene>
<dbReference type="InterPro" id="IPR036390">
    <property type="entry name" value="WH_DNA-bd_sf"/>
</dbReference>
<evidence type="ECO:0000313" key="3">
    <source>
        <dbReference type="Proteomes" id="UP001320898"/>
    </source>
</evidence>
<dbReference type="Pfam" id="PF00126">
    <property type="entry name" value="HTH_1"/>
    <property type="match status" value="1"/>
</dbReference>
<reference evidence="2 3" key="1">
    <citation type="submission" date="2022-04" db="EMBL/GenBank/DDBJ databases">
        <authorList>
            <person name="Ye Y.-Q."/>
            <person name="Du Z.-J."/>
        </authorList>
    </citation>
    <scope>NUCLEOTIDE SEQUENCE [LARGE SCALE GENOMIC DNA]</scope>
    <source>
        <strain evidence="2 3">A6E488</strain>
    </source>
</reference>
<evidence type="ECO:0000259" key="1">
    <source>
        <dbReference type="Pfam" id="PF00126"/>
    </source>
</evidence>
<dbReference type="Proteomes" id="UP001320898">
    <property type="component" value="Unassembled WGS sequence"/>
</dbReference>
<dbReference type="EMBL" id="JALIDZ010000007">
    <property type="protein sequence ID" value="MCT8973541.1"/>
    <property type="molecule type" value="Genomic_DNA"/>
</dbReference>
<accession>A0AAW5QZR1</accession>
<dbReference type="AlphaFoldDB" id="A0AAW5QZR1"/>
<organism evidence="2 3">
    <name type="scientific">Microbaculum marinisediminis</name>
    <dbReference type="NCBI Taxonomy" id="2931392"/>
    <lineage>
        <taxon>Bacteria</taxon>
        <taxon>Pseudomonadati</taxon>
        <taxon>Pseudomonadota</taxon>
        <taxon>Alphaproteobacteria</taxon>
        <taxon>Hyphomicrobiales</taxon>
        <taxon>Tepidamorphaceae</taxon>
        <taxon>Microbaculum</taxon>
    </lineage>
</organism>
<feature type="domain" description="HTH lysR-type" evidence="1">
    <location>
        <begin position="6"/>
        <end position="44"/>
    </location>
</feature>
<name>A0AAW5QZR1_9HYPH</name>